<evidence type="ECO:0000313" key="4">
    <source>
        <dbReference type="Proteomes" id="UP000253790"/>
    </source>
</evidence>
<accession>A0A345NLJ2</accession>
<name>A0A345NLJ2_9MICO</name>
<dbReference type="EMBL" id="CP031229">
    <property type="protein sequence ID" value="AXH95900.1"/>
    <property type="molecule type" value="Genomic_DNA"/>
</dbReference>
<keyword evidence="2" id="KW-1133">Transmembrane helix</keyword>
<dbReference type="OrthoDB" id="4869691at2"/>
<keyword evidence="2" id="KW-0472">Membrane</keyword>
<proteinExistence type="predicted"/>
<feature type="transmembrane region" description="Helical" evidence="2">
    <location>
        <begin position="57"/>
        <end position="79"/>
    </location>
</feature>
<evidence type="ECO:0000256" key="2">
    <source>
        <dbReference type="SAM" id="Phobius"/>
    </source>
</evidence>
<dbReference type="AlphaFoldDB" id="A0A345NLJ2"/>
<organism evidence="3 4">
    <name type="scientific">Ornithinimicrobium avium</name>
    <dbReference type="NCBI Taxonomy" id="2283195"/>
    <lineage>
        <taxon>Bacteria</taxon>
        <taxon>Bacillati</taxon>
        <taxon>Actinomycetota</taxon>
        <taxon>Actinomycetes</taxon>
        <taxon>Micrococcales</taxon>
        <taxon>Ornithinimicrobiaceae</taxon>
        <taxon>Ornithinimicrobium</taxon>
    </lineage>
</organism>
<dbReference type="Proteomes" id="UP000253790">
    <property type="component" value="Chromosome"/>
</dbReference>
<evidence type="ECO:0000313" key="3">
    <source>
        <dbReference type="EMBL" id="AXH95900.1"/>
    </source>
</evidence>
<evidence type="ECO:0000256" key="1">
    <source>
        <dbReference type="SAM" id="MobiDB-lite"/>
    </source>
</evidence>
<dbReference type="RefSeq" id="WP_114927665.1">
    <property type="nucleotide sequence ID" value="NZ_CP031229.1"/>
</dbReference>
<dbReference type="KEGG" id="orn:DV701_06950"/>
<keyword evidence="4" id="KW-1185">Reference proteome</keyword>
<sequence length="192" mass="21112">MSIIPRGRGARTRRHPIPLQGQARAPGDPRGGALLLAALVLVAGGLAFYVGSLRYSVAEAVAVVLLGALVVALVPWVIAATGGSAERAYWVSTTRQEVAPPDALDYRLVRLRRDLRDAVERDDRTDEIYPVLRELAAERLRARHGIDLDAEPERARAAVDAHLWRYLTTPPVDTRKRSRTSLRTAIEGIEKL</sequence>
<gene>
    <name evidence="3" type="ORF">DV701_06950</name>
</gene>
<keyword evidence="2" id="KW-0812">Transmembrane</keyword>
<feature type="region of interest" description="Disordered" evidence="1">
    <location>
        <begin position="1"/>
        <end position="26"/>
    </location>
</feature>
<feature type="transmembrane region" description="Helical" evidence="2">
    <location>
        <begin position="32"/>
        <end position="51"/>
    </location>
</feature>
<reference evidence="3 4" key="1">
    <citation type="submission" date="2018-07" db="EMBL/GenBank/DDBJ databases">
        <title>Complete genome sequencing of Ornithinimicrobium sp. AMA3305.</title>
        <authorList>
            <person name="Bae J.-W."/>
        </authorList>
    </citation>
    <scope>NUCLEOTIDE SEQUENCE [LARGE SCALE GENOMIC DNA]</scope>
    <source>
        <strain evidence="3 4">AMA3305</strain>
    </source>
</reference>
<protein>
    <submittedName>
        <fullName evidence="3">Uncharacterized protein</fullName>
    </submittedName>
</protein>